<name>A0A081BEA6_9HYPH</name>
<accession>A0A081BEA6</accession>
<dbReference type="RefSeq" id="WP_147446287.1">
    <property type="nucleotide sequence ID" value="NZ_BBIO01000018.1"/>
</dbReference>
<feature type="chain" id="PRO_5001755081" evidence="1">
    <location>
        <begin position="33"/>
        <end position="245"/>
    </location>
</feature>
<reference evidence="2 3" key="1">
    <citation type="submission" date="2014-07" db="EMBL/GenBank/DDBJ databases">
        <title>Tepidicaulis marinum gen. nov., sp. nov., a novel marine bacterium denitrifying nitrate to nitrous oxide strictly under microaerobic conditions.</title>
        <authorList>
            <person name="Takeuchi M."/>
            <person name="Yamagishi T."/>
            <person name="Kamagata Y."/>
            <person name="Oshima K."/>
            <person name="Hattori M."/>
            <person name="Katayama T."/>
            <person name="Hanada S."/>
            <person name="Tamaki H."/>
            <person name="Marumo K."/>
            <person name="Maeda H."/>
            <person name="Nedachi M."/>
            <person name="Iwasaki W."/>
            <person name="Suwa Y."/>
            <person name="Sakata S."/>
        </authorList>
    </citation>
    <scope>NUCLEOTIDE SEQUENCE [LARGE SCALE GENOMIC DNA]</scope>
    <source>
        <strain evidence="2 3">MA2</strain>
    </source>
</reference>
<keyword evidence="3" id="KW-1185">Reference proteome</keyword>
<keyword evidence="1" id="KW-0732">Signal</keyword>
<evidence type="ECO:0000313" key="3">
    <source>
        <dbReference type="Proteomes" id="UP000028702"/>
    </source>
</evidence>
<dbReference type="AlphaFoldDB" id="A0A081BEA6"/>
<comment type="caution">
    <text evidence="2">The sequence shown here is derived from an EMBL/GenBank/DDBJ whole genome shotgun (WGS) entry which is preliminary data.</text>
</comment>
<dbReference type="EMBL" id="BBIO01000018">
    <property type="protein sequence ID" value="GAK46374.1"/>
    <property type="molecule type" value="Genomic_DNA"/>
</dbReference>
<organism evidence="2 3">
    <name type="scientific">Tepidicaulis marinus</name>
    <dbReference type="NCBI Taxonomy" id="1333998"/>
    <lineage>
        <taxon>Bacteria</taxon>
        <taxon>Pseudomonadati</taxon>
        <taxon>Pseudomonadota</taxon>
        <taxon>Alphaproteobacteria</taxon>
        <taxon>Hyphomicrobiales</taxon>
        <taxon>Parvibaculaceae</taxon>
        <taxon>Tepidicaulis</taxon>
    </lineage>
</organism>
<dbReference type="STRING" id="1333998.M2A_2873"/>
<dbReference type="Proteomes" id="UP000028702">
    <property type="component" value="Unassembled WGS sequence"/>
</dbReference>
<sequence length="245" mass="26503">MFVIPMRRPIAFLFAGLLLALCAGFAGDKAQAAETDTQKAHFRVVRVDSNDVLNMRIVPDPYAAKVGAIPPDARGIEATGRTAKRGDYIWREIMYRDVTGWVNSHFLVRDRAQSAGAPPQIDPEAEITGSTSGTSVFLEPLSCAGTEPFWGMLLKGRETVLDSLADGPLQIDLSPARQSPQMSTAWAIDARTKAENKPVSIIIRRTNQCSDGMSDIIFPYETFITISGGPFYAGCCNTASGSGKN</sequence>
<evidence type="ECO:0000256" key="1">
    <source>
        <dbReference type="SAM" id="SignalP"/>
    </source>
</evidence>
<protein>
    <submittedName>
        <fullName evidence="2">Bacterial SH3 domain family protein</fullName>
    </submittedName>
</protein>
<evidence type="ECO:0000313" key="2">
    <source>
        <dbReference type="EMBL" id="GAK46374.1"/>
    </source>
</evidence>
<gene>
    <name evidence="2" type="ORF">M2A_2873</name>
</gene>
<proteinExistence type="predicted"/>
<feature type="signal peptide" evidence="1">
    <location>
        <begin position="1"/>
        <end position="32"/>
    </location>
</feature>
<dbReference type="eggNOG" id="ENOG5033F2N">
    <property type="taxonomic scope" value="Bacteria"/>
</dbReference>